<dbReference type="EMBL" id="AP012046">
    <property type="protein sequence ID" value="BAK95169.1"/>
    <property type="molecule type" value="Genomic_DNA"/>
</dbReference>
<dbReference type="AlphaFoldDB" id="A0AAN1SHH9"/>
<dbReference type="Proteomes" id="UP000002663">
    <property type="component" value="Chromosome"/>
</dbReference>
<organism evidence="1 2">
    <name type="scientific">Tetragenococcus halophilus (strain DSM 20338 / JCM 20259 / NCIMB 9735 / NBRC 12172)</name>
    <name type="common">Pediococcus halophilus</name>
    <dbReference type="NCBI Taxonomy" id="945021"/>
    <lineage>
        <taxon>Bacteria</taxon>
        <taxon>Bacillati</taxon>
        <taxon>Bacillota</taxon>
        <taxon>Bacilli</taxon>
        <taxon>Lactobacillales</taxon>
        <taxon>Enterococcaceae</taxon>
        <taxon>Tetragenococcus</taxon>
    </lineage>
</organism>
<reference evidence="1 2" key="1">
    <citation type="submission" date="2011-01" db="EMBL/GenBank/DDBJ databases">
        <title>Whole genome sequence of Tetragenococcus halophilus NBRC 12172.</title>
        <authorList>
            <person name="Nakazawa H."/>
            <person name="Omata S."/>
            <person name="Koga C."/>
            <person name="Watanabe Y."/>
            <person name="Katano Y."/>
            <person name="Ito N."/>
            <person name="Tsukatani N."/>
            <person name="Ankai A."/>
            <person name="Oguchi A."/>
            <person name="Fukui S."/>
            <person name="Yashiro I."/>
            <person name="Kamata S."/>
            <person name="Hashimoto Y."/>
            <person name="Yamazaki J."/>
            <person name="Taguchi H."/>
            <person name="Tanaka A."/>
            <person name="Koyama T."/>
            <person name="Ichige A."/>
            <person name="Hanya Y."/>
            <person name="Tanikawa S."/>
            <person name="Yamazaki S."/>
            <person name="Fujita N."/>
        </authorList>
    </citation>
    <scope>NUCLEOTIDE SEQUENCE [LARGE SCALE GENOMIC DNA]</scope>
    <source>
        <strain evidence="2">DSM 20338 / JCM 20259 / NCIMB 9735 / NBRC 12172</strain>
    </source>
</reference>
<evidence type="ECO:0000313" key="2">
    <source>
        <dbReference type="Proteomes" id="UP000002663"/>
    </source>
</evidence>
<dbReference type="KEGG" id="thl:TEH_18420"/>
<name>A0AAN1SHH9_TETHN</name>
<gene>
    <name evidence="1" type="ordered locus">TEH_18420</name>
</gene>
<dbReference type="RefSeq" id="WP_014125211.1">
    <property type="nucleotide sequence ID" value="NC_016052.1"/>
</dbReference>
<accession>A0AAN1SHH9</accession>
<protein>
    <submittedName>
        <fullName evidence="1">Uncharacterized protein</fullName>
    </submittedName>
</protein>
<sequence>MENKIKELTNELLKECERQGYSIGLTIAEEDGVSRSFQGRLGEIALLIYSLKDELMEEENLTEEDFERVIGLTLSHKTEGENNV</sequence>
<evidence type="ECO:0000313" key="1">
    <source>
        <dbReference type="EMBL" id="BAK95169.1"/>
    </source>
</evidence>
<proteinExistence type="predicted"/>